<evidence type="ECO:0000313" key="2">
    <source>
        <dbReference type="Proteomes" id="UP001295444"/>
    </source>
</evidence>
<proteinExistence type="predicted"/>
<keyword evidence="2" id="KW-1185">Reference proteome</keyword>
<gene>
    <name evidence="1" type="ORF">PECUL_23A026799</name>
</gene>
<feature type="non-terminal residue" evidence="1">
    <location>
        <position position="1"/>
    </location>
</feature>
<dbReference type="AlphaFoldDB" id="A0AAD1RDS6"/>
<sequence>SRPGHLAPSYPDLDPDGALRLSWWQRLSSIQEIWSTARCGAYTLLLVVLRDIRGRILVPSFHMKKRYRDISKAPTRTCYKGLDPGPGMSQLPPPSDDITDGTPNLWIAGDPILVNSDHWRCLGSRDLRFLEPARDYA</sequence>
<reference evidence="1" key="1">
    <citation type="submission" date="2022-03" db="EMBL/GenBank/DDBJ databases">
        <authorList>
            <person name="Alioto T."/>
            <person name="Alioto T."/>
            <person name="Gomez Garrido J."/>
        </authorList>
    </citation>
    <scope>NUCLEOTIDE SEQUENCE</scope>
</reference>
<evidence type="ECO:0000313" key="1">
    <source>
        <dbReference type="EMBL" id="CAH2250145.1"/>
    </source>
</evidence>
<protein>
    <submittedName>
        <fullName evidence="1">Uncharacterized protein</fullName>
    </submittedName>
</protein>
<dbReference type="EMBL" id="OW240913">
    <property type="protein sequence ID" value="CAH2250145.1"/>
    <property type="molecule type" value="Genomic_DNA"/>
</dbReference>
<accession>A0AAD1RDS6</accession>
<organism evidence="1 2">
    <name type="scientific">Pelobates cultripes</name>
    <name type="common">Western spadefoot toad</name>
    <dbReference type="NCBI Taxonomy" id="61616"/>
    <lineage>
        <taxon>Eukaryota</taxon>
        <taxon>Metazoa</taxon>
        <taxon>Chordata</taxon>
        <taxon>Craniata</taxon>
        <taxon>Vertebrata</taxon>
        <taxon>Euteleostomi</taxon>
        <taxon>Amphibia</taxon>
        <taxon>Batrachia</taxon>
        <taxon>Anura</taxon>
        <taxon>Pelobatoidea</taxon>
        <taxon>Pelobatidae</taxon>
        <taxon>Pelobates</taxon>
    </lineage>
</organism>
<name>A0AAD1RDS6_PELCU</name>
<dbReference type="Proteomes" id="UP001295444">
    <property type="component" value="Chromosome 02"/>
</dbReference>